<dbReference type="Pfam" id="PF21810">
    <property type="entry name" value="DUF6880"/>
    <property type="match status" value="1"/>
</dbReference>
<organism evidence="1 2">
    <name type="scientific">Pseudaquabacterium inlustre</name>
    <dbReference type="NCBI Taxonomy" id="2984192"/>
    <lineage>
        <taxon>Bacteria</taxon>
        <taxon>Pseudomonadati</taxon>
        <taxon>Pseudomonadota</taxon>
        <taxon>Betaproteobacteria</taxon>
        <taxon>Burkholderiales</taxon>
        <taxon>Sphaerotilaceae</taxon>
        <taxon>Pseudaquabacterium</taxon>
    </lineage>
</organism>
<evidence type="ECO:0000313" key="1">
    <source>
        <dbReference type="EMBL" id="MEK8049574.1"/>
    </source>
</evidence>
<comment type="caution">
    <text evidence="1">The sequence shown here is derived from an EMBL/GenBank/DDBJ whole genome shotgun (WGS) entry which is preliminary data.</text>
</comment>
<proteinExistence type="predicted"/>
<dbReference type="RefSeq" id="WP_341409255.1">
    <property type="nucleotide sequence ID" value="NZ_JBBUTH010000002.1"/>
</dbReference>
<name>A0ABU9CCH6_9BURK</name>
<gene>
    <name evidence="1" type="ORF">AACH10_04920</name>
</gene>
<dbReference type="EMBL" id="JBBUTH010000002">
    <property type="protein sequence ID" value="MEK8049574.1"/>
    <property type="molecule type" value="Genomic_DNA"/>
</dbReference>
<reference evidence="1 2" key="1">
    <citation type="submission" date="2024-04" db="EMBL/GenBank/DDBJ databases">
        <title>Novel species of the genus Ideonella isolated from streams.</title>
        <authorList>
            <person name="Lu H."/>
        </authorList>
    </citation>
    <scope>NUCLEOTIDE SEQUENCE [LARGE SCALE GENOMIC DNA]</scope>
    <source>
        <strain evidence="1 2">DXS22W</strain>
    </source>
</reference>
<dbReference type="InterPro" id="IPR049245">
    <property type="entry name" value="DUF6880"/>
</dbReference>
<dbReference type="Proteomes" id="UP001365405">
    <property type="component" value="Unassembled WGS sequence"/>
</dbReference>
<keyword evidence="2" id="KW-1185">Reference proteome</keyword>
<accession>A0ABU9CCH6</accession>
<evidence type="ECO:0000313" key="2">
    <source>
        <dbReference type="Proteomes" id="UP001365405"/>
    </source>
</evidence>
<sequence length="176" mass="19162">MDTIREREELARFLATQDAQTLAQALLDLDEDHAPVAVFLERLRLRGDAAALTASFTERLQHWASDHRYIRLDEASALGHELDVWVAEVQREVLPRFPAEAMGLLAAFLELDSLFERVDDDGACIGGSFELACRLWSAAAQAAGLSADDIGERASALVAKDNYGVRGALRSALGPG</sequence>
<protein>
    <submittedName>
        <fullName evidence="1">DUF6880 family protein</fullName>
    </submittedName>
</protein>